<name>A0AAN8RFK5_9PEZI</name>
<dbReference type="PANTHER" id="PTHR28199">
    <property type="entry name" value="PROCESSING OF GAS1 AND ALP PROTEIN 2"/>
    <property type="match status" value="1"/>
</dbReference>
<keyword evidence="3" id="KW-1185">Reference proteome</keyword>
<dbReference type="PANTHER" id="PTHR28199:SF1">
    <property type="entry name" value="PROCESSING OF GAS1 AND ALP PROTEIN 2"/>
    <property type="match status" value="1"/>
</dbReference>
<organism evidence="2 3">
    <name type="scientific">Orbilia javanica</name>
    <dbReference type="NCBI Taxonomy" id="47235"/>
    <lineage>
        <taxon>Eukaryota</taxon>
        <taxon>Fungi</taxon>
        <taxon>Dikarya</taxon>
        <taxon>Ascomycota</taxon>
        <taxon>Pezizomycotina</taxon>
        <taxon>Orbiliomycetes</taxon>
        <taxon>Orbiliales</taxon>
        <taxon>Orbiliaceae</taxon>
        <taxon>Orbilia</taxon>
    </lineage>
</organism>
<sequence>MADEASEPLTPSLMFQRLQSRISNNLSGTFGKLTGTDYIRLVAIIGGYLLLRPYLEKLGAKYQERDHARAIDENEQDSMAATGQKARVIAGEGYDLDDEHESSDEEGWGRKRRLQQRKEKARKKKEIEDRIKAEEDEEDKDIQEFLHD</sequence>
<feature type="compositionally biased region" description="Acidic residues" evidence="1">
    <location>
        <begin position="94"/>
        <end position="106"/>
    </location>
</feature>
<reference evidence="2 3" key="1">
    <citation type="submission" date="2019-10" db="EMBL/GenBank/DDBJ databases">
        <authorList>
            <person name="Palmer J.M."/>
        </authorList>
    </citation>
    <scope>NUCLEOTIDE SEQUENCE [LARGE SCALE GENOMIC DNA]</scope>
    <source>
        <strain evidence="2 3">TWF718</strain>
    </source>
</reference>
<dbReference type="Proteomes" id="UP001313282">
    <property type="component" value="Unassembled WGS sequence"/>
</dbReference>
<evidence type="ECO:0000313" key="2">
    <source>
        <dbReference type="EMBL" id="KAK6351326.1"/>
    </source>
</evidence>
<evidence type="ECO:0000256" key="1">
    <source>
        <dbReference type="SAM" id="MobiDB-lite"/>
    </source>
</evidence>
<dbReference type="GO" id="GO:0015031">
    <property type="term" value="P:protein transport"/>
    <property type="evidence" value="ECO:0007669"/>
    <property type="project" value="TreeGrafter"/>
</dbReference>
<accession>A0AAN8RFK5</accession>
<evidence type="ECO:0000313" key="3">
    <source>
        <dbReference type="Proteomes" id="UP001313282"/>
    </source>
</evidence>
<dbReference type="InterPro" id="IPR011431">
    <property type="entry name" value="Trafficking_Pga2"/>
</dbReference>
<protein>
    <submittedName>
        <fullName evidence="2">Uncharacterized protein</fullName>
    </submittedName>
</protein>
<comment type="caution">
    <text evidence="2">The sequence shown here is derived from an EMBL/GenBank/DDBJ whole genome shotgun (WGS) entry which is preliminary data.</text>
</comment>
<proteinExistence type="predicted"/>
<gene>
    <name evidence="2" type="ORF">TWF718_004490</name>
</gene>
<dbReference type="Pfam" id="PF07543">
    <property type="entry name" value="PGA2"/>
    <property type="match status" value="1"/>
</dbReference>
<feature type="region of interest" description="Disordered" evidence="1">
    <location>
        <begin position="91"/>
        <end position="148"/>
    </location>
</feature>
<dbReference type="AlphaFoldDB" id="A0AAN8RFK5"/>
<dbReference type="EMBL" id="JAVHNR010000002">
    <property type="protein sequence ID" value="KAK6351326.1"/>
    <property type="molecule type" value="Genomic_DNA"/>
</dbReference>
<feature type="compositionally biased region" description="Basic residues" evidence="1">
    <location>
        <begin position="110"/>
        <end position="124"/>
    </location>
</feature>